<feature type="transmembrane region" description="Helical" evidence="1">
    <location>
        <begin position="147"/>
        <end position="170"/>
    </location>
</feature>
<evidence type="ECO:0000313" key="3">
    <source>
        <dbReference type="Proteomes" id="UP000240971"/>
    </source>
</evidence>
<comment type="caution">
    <text evidence="2">The sequence shown here is derived from an EMBL/GenBank/DDBJ whole genome shotgun (WGS) entry which is preliminary data.</text>
</comment>
<evidence type="ECO:0000256" key="1">
    <source>
        <dbReference type="SAM" id="Phobius"/>
    </source>
</evidence>
<dbReference type="OrthoDB" id="182994at2"/>
<dbReference type="RefSeq" id="WP_106529910.1">
    <property type="nucleotide sequence ID" value="NZ_PYAW01000004.1"/>
</dbReference>
<keyword evidence="1" id="KW-1133">Transmembrane helix</keyword>
<dbReference type="EMBL" id="PYAW01000004">
    <property type="protein sequence ID" value="PSL45592.1"/>
    <property type="molecule type" value="Genomic_DNA"/>
</dbReference>
<sequence length="440" mass="50367">MKSKVSILTNQLNRSKHFFIAWSMVAAFGTYFCMYAFRKPFNAGTYSGDHFFGMDYKAILIIAQALGYMSSKFIGIKVISELKPKNRQRLIIGLIVFAEISLLFFGLARAPYNFVFLFFNGLPLGMVWGIIFNYLEGRRFTEVLGMGLSISLIVSSGILKTVYFTIHGWLPAVSEFWLPCVIGLIFLPLFLFFSWMLAMIPAPTETDKLLRAERLPMTAVDKKNVLKELGWGILCFVLMYTFLTTMRDFRDNFSVEIWNEIQPSWDKTVFSKTEMISGSVVLFAVGCLSLIRNNIRGFWGTQWLITFGVLLCGGSTLLFQIHRLEPFWWMLLSGMGLFLAYIPIQVAVFERIIALFKLKANAGFFIYICDSIGYLGSVGLLLYKEFFMRDTSWSKMLMRFSYLLTLICTVLLLIIVVFFNRRLGVKGPVIKKLGKLQTLN</sequence>
<dbReference type="AlphaFoldDB" id="A0A2P8HH91"/>
<feature type="transmembrane region" description="Helical" evidence="1">
    <location>
        <begin position="275"/>
        <end position="291"/>
    </location>
</feature>
<dbReference type="Pfam" id="PF18943">
    <property type="entry name" value="DUF5690"/>
    <property type="match status" value="1"/>
</dbReference>
<feature type="transmembrane region" description="Helical" evidence="1">
    <location>
        <begin position="303"/>
        <end position="321"/>
    </location>
</feature>
<proteinExistence type="predicted"/>
<gene>
    <name evidence="2" type="ORF">CLV51_104298</name>
</gene>
<feature type="transmembrane region" description="Helical" evidence="1">
    <location>
        <begin position="176"/>
        <end position="204"/>
    </location>
</feature>
<feature type="transmembrane region" description="Helical" evidence="1">
    <location>
        <begin position="225"/>
        <end position="243"/>
    </location>
</feature>
<keyword evidence="3" id="KW-1185">Reference proteome</keyword>
<dbReference type="Proteomes" id="UP000240971">
    <property type="component" value="Unassembled WGS sequence"/>
</dbReference>
<feature type="transmembrane region" description="Helical" evidence="1">
    <location>
        <begin position="90"/>
        <end position="108"/>
    </location>
</feature>
<evidence type="ECO:0008006" key="4">
    <source>
        <dbReference type="Google" id="ProtNLM"/>
    </source>
</evidence>
<dbReference type="InterPro" id="IPR043745">
    <property type="entry name" value="DUF5690"/>
</dbReference>
<feature type="transmembrane region" description="Helical" evidence="1">
    <location>
        <begin position="361"/>
        <end position="382"/>
    </location>
</feature>
<name>A0A2P8HH91_CHINA</name>
<keyword evidence="1" id="KW-0472">Membrane</keyword>
<feature type="transmembrane region" description="Helical" evidence="1">
    <location>
        <begin position="58"/>
        <end position="78"/>
    </location>
</feature>
<accession>A0A2P8HH91</accession>
<organism evidence="2 3">
    <name type="scientific">Chitinophaga niastensis</name>
    <dbReference type="NCBI Taxonomy" id="536980"/>
    <lineage>
        <taxon>Bacteria</taxon>
        <taxon>Pseudomonadati</taxon>
        <taxon>Bacteroidota</taxon>
        <taxon>Chitinophagia</taxon>
        <taxon>Chitinophagales</taxon>
        <taxon>Chitinophagaceae</taxon>
        <taxon>Chitinophaga</taxon>
    </lineage>
</organism>
<feature type="transmembrane region" description="Helical" evidence="1">
    <location>
        <begin position="114"/>
        <end position="135"/>
    </location>
</feature>
<protein>
    <recommendedName>
        <fullName evidence="4">MFS transporter</fullName>
    </recommendedName>
</protein>
<feature type="transmembrane region" description="Helical" evidence="1">
    <location>
        <begin position="327"/>
        <end position="349"/>
    </location>
</feature>
<reference evidence="2 3" key="1">
    <citation type="submission" date="2018-03" db="EMBL/GenBank/DDBJ databases">
        <title>Genomic Encyclopedia of Archaeal and Bacterial Type Strains, Phase II (KMG-II): from individual species to whole genera.</title>
        <authorList>
            <person name="Goeker M."/>
        </authorList>
    </citation>
    <scope>NUCLEOTIDE SEQUENCE [LARGE SCALE GENOMIC DNA]</scope>
    <source>
        <strain evidence="2 3">DSM 24859</strain>
    </source>
</reference>
<feature type="transmembrane region" description="Helical" evidence="1">
    <location>
        <begin position="20"/>
        <end position="38"/>
    </location>
</feature>
<feature type="transmembrane region" description="Helical" evidence="1">
    <location>
        <begin position="402"/>
        <end position="419"/>
    </location>
</feature>
<keyword evidence="1" id="KW-0812">Transmembrane</keyword>
<evidence type="ECO:0000313" key="2">
    <source>
        <dbReference type="EMBL" id="PSL45592.1"/>
    </source>
</evidence>